<evidence type="ECO:0000256" key="13">
    <source>
        <dbReference type="ARBA" id="ARBA00030360"/>
    </source>
</evidence>
<dbReference type="Proteomes" id="UP001431783">
    <property type="component" value="Unassembled WGS sequence"/>
</dbReference>
<dbReference type="InterPro" id="IPR009947">
    <property type="entry name" value="NDUA7"/>
</dbReference>
<protein>
    <recommendedName>
        <fullName evidence="5">NADH dehydrogenase [ubiquinone] 1 alpha subcomplex subunit 7</fullName>
    </recommendedName>
    <alternativeName>
        <fullName evidence="14">Complex I-B14.5a</fullName>
    </alternativeName>
    <alternativeName>
        <fullName evidence="13">NADH-ubiquinone oxidoreductase subunit B14.5a</fullName>
    </alternativeName>
</protein>
<name>A0AAW1UG04_9CUCU</name>
<comment type="function">
    <text evidence="1">Accessory subunit of the mitochondrial membrane respiratory chain NADH dehydrogenase (Complex I), that is believed not to be involved in catalysis. Complex I functions in the transfer of electrons from NADH to the respiratory chain. The immediate electron acceptor for the enzyme is believed to be ubiquinone.</text>
</comment>
<gene>
    <name evidence="16" type="ORF">WA026_018151</name>
</gene>
<evidence type="ECO:0000256" key="9">
    <source>
        <dbReference type="ARBA" id="ARBA00022982"/>
    </source>
</evidence>
<evidence type="ECO:0000256" key="3">
    <source>
        <dbReference type="ARBA" id="ARBA00005482"/>
    </source>
</evidence>
<keyword evidence="17" id="KW-1185">Reference proteome</keyword>
<evidence type="ECO:0000256" key="4">
    <source>
        <dbReference type="ARBA" id="ARBA00011533"/>
    </source>
</evidence>
<keyword evidence="8" id="KW-0999">Mitochondrion inner membrane</keyword>
<evidence type="ECO:0000313" key="16">
    <source>
        <dbReference type="EMBL" id="KAK9881959.1"/>
    </source>
</evidence>
<evidence type="ECO:0000256" key="10">
    <source>
        <dbReference type="ARBA" id="ARBA00022990"/>
    </source>
</evidence>
<evidence type="ECO:0000256" key="2">
    <source>
        <dbReference type="ARBA" id="ARBA00004443"/>
    </source>
</evidence>
<reference evidence="16 17" key="1">
    <citation type="submission" date="2023-03" db="EMBL/GenBank/DDBJ databases">
        <title>Genome insight into feeding habits of ladybird beetles.</title>
        <authorList>
            <person name="Li H.-S."/>
            <person name="Huang Y.-H."/>
            <person name="Pang H."/>
        </authorList>
    </citation>
    <scope>NUCLEOTIDE SEQUENCE [LARGE SCALE GENOMIC DNA]</scope>
    <source>
        <strain evidence="16">SYSU_2023b</strain>
        <tissue evidence="16">Whole body</tissue>
    </source>
</reference>
<sequence>MSIERRGVCPFFQLIRDFLLGRKHTVSHRYKDKLSPRSTLPPHLPKGPSHKLLENNYFKRDARRLIKHPENVKFETVTNQNQPINENLKKNSTCDECNTIYR</sequence>
<keyword evidence="10" id="KW-0007">Acetylation</keyword>
<dbReference type="EMBL" id="JARQZJ010000071">
    <property type="protein sequence ID" value="KAK9881959.1"/>
    <property type="molecule type" value="Genomic_DNA"/>
</dbReference>
<comment type="similarity">
    <text evidence="3">Belongs to the complex I NDUFA7 subunit family.</text>
</comment>
<evidence type="ECO:0000256" key="11">
    <source>
        <dbReference type="ARBA" id="ARBA00023128"/>
    </source>
</evidence>
<accession>A0AAW1UG04</accession>
<evidence type="ECO:0000256" key="15">
    <source>
        <dbReference type="SAM" id="MobiDB-lite"/>
    </source>
</evidence>
<dbReference type="PANTHER" id="PTHR12485">
    <property type="entry name" value="NADH-UBIQUINONE OXIDOREDUCTASE SUBUNIT B"/>
    <property type="match status" value="1"/>
</dbReference>
<proteinExistence type="inferred from homology"/>
<keyword evidence="11" id="KW-0496">Mitochondrion</keyword>
<dbReference type="Pfam" id="PF07347">
    <property type="entry name" value="CI-B14_5a"/>
    <property type="match status" value="1"/>
</dbReference>
<keyword evidence="12" id="KW-0472">Membrane</keyword>
<dbReference type="AlphaFoldDB" id="A0AAW1UG04"/>
<evidence type="ECO:0000256" key="1">
    <source>
        <dbReference type="ARBA" id="ARBA00003195"/>
    </source>
</evidence>
<organism evidence="16 17">
    <name type="scientific">Henosepilachna vigintioctopunctata</name>
    <dbReference type="NCBI Taxonomy" id="420089"/>
    <lineage>
        <taxon>Eukaryota</taxon>
        <taxon>Metazoa</taxon>
        <taxon>Ecdysozoa</taxon>
        <taxon>Arthropoda</taxon>
        <taxon>Hexapoda</taxon>
        <taxon>Insecta</taxon>
        <taxon>Pterygota</taxon>
        <taxon>Neoptera</taxon>
        <taxon>Endopterygota</taxon>
        <taxon>Coleoptera</taxon>
        <taxon>Polyphaga</taxon>
        <taxon>Cucujiformia</taxon>
        <taxon>Coccinelloidea</taxon>
        <taxon>Coccinellidae</taxon>
        <taxon>Epilachninae</taxon>
        <taxon>Epilachnini</taxon>
        <taxon>Henosepilachna</taxon>
    </lineage>
</organism>
<feature type="region of interest" description="Disordered" evidence="15">
    <location>
        <begin position="30"/>
        <end position="51"/>
    </location>
</feature>
<comment type="subunit">
    <text evidence="4">Complex I is composed of 45 different subunits.</text>
</comment>
<evidence type="ECO:0000256" key="5">
    <source>
        <dbReference type="ARBA" id="ARBA00016383"/>
    </source>
</evidence>
<dbReference type="GO" id="GO:0005743">
    <property type="term" value="C:mitochondrial inner membrane"/>
    <property type="evidence" value="ECO:0007669"/>
    <property type="project" value="UniProtKB-SubCell"/>
</dbReference>
<keyword evidence="6" id="KW-0813">Transport</keyword>
<evidence type="ECO:0000256" key="8">
    <source>
        <dbReference type="ARBA" id="ARBA00022792"/>
    </source>
</evidence>
<keyword evidence="7" id="KW-0679">Respiratory chain</keyword>
<comment type="caution">
    <text evidence="16">The sequence shown here is derived from an EMBL/GenBank/DDBJ whole genome shotgun (WGS) entry which is preliminary data.</text>
</comment>
<keyword evidence="9" id="KW-0249">Electron transport</keyword>
<evidence type="ECO:0000256" key="12">
    <source>
        <dbReference type="ARBA" id="ARBA00023136"/>
    </source>
</evidence>
<evidence type="ECO:0000256" key="14">
    <source>
        <dbReference type="ARBA" id="ARBA00033401"/>
    </source>
</evidence>
<dbReference type="PANTHER" id="PTHR12485:SF1">
    <property type="entry name" value="NADH DEHYDROGENASE [UBIQUINONE] 1 ALPHA SUBCOMPLEX SUBUNIT 7"/>
    <property type="match status" value="1"/>
</dbReference>
<evidence type="ECO:0000313" key="17">
    <source>
        <dbReference type="Proteomes" id="UP001431783"/>
    </source>
</evidence>
<evidence type="ECO:0000256" key="7">
    <source>
        <dbReference type="ARBA" id="ARBA00022660"/>
    </source>
</evidence>
<comment type="subcellular location">
    <subcellularLocation>
        <location evidence="2">Mitochondrion inner membrane</location>
        <topology evidence="2">Peripheral membrane protein</topology>
        <orientation evidence="2">Matrix side</orientation>
    </subcellularLocation>
</comment>
<evidence type="ECO:0000256" key="6">
    <source>
        <dbReference type="ARBA" id="ARBA00022448"/>
    </source>
</evidence>
<dbReference type="GO" id="GO:0006120">
    <property type="term" value="P:mitochondrial electron transport, NADH to ubiquinone"/>
    <property type="evidence" value="ECO:0007669"/>
    <property type="project" value="TreeGrafter"/>
</dbReference>